<sequence>MNSELYNADFLASPVEMVDTTLSAGRRSLQSHSRTMSAAADFSSTTKRSRNSVHFPMQLTALREQPVAFPTNRDVNSTGTTTTGCFLTALAAQERKVLELREDLHRAEVDLSRLKKQWARHEEIKKKRLDEAPAASSPDAPATPLVALDDMETSDASVRAQKALERRKALLQANKPSNRTVFSGSRHTRKLSLLATNVDLSKLSLQPTTSTEISPDESPGSSDASKVSSDTVSPREQPGPLSPGIDLGINLLDHAIDHELFIRTGKKFAADFKDGLITFWEDIRQATVGEEATQPTIPRKGSTQTLRAPRKQGSKNNLQSSSRSSLASPTSSTDTKRPSPGNKSSALPDLADTTFWAENLPENAPTITSVTPSAQNAASPSSPQAVTEEDDSWETWNDSPRQSRHSSDMASETNTAPSTVSASPRTSTSTNPDSSEFIDKDLIPWPVLSKLGPGALQRTASTLMREWEKSLSPTTTEDNDDKTGDLKKD</sequence>
<organism evidence="5">
    <name type="scientific">Dissoconium aciculare CBS 342.82</name>
    <dbReference type="NCBI Taxonomy" id="1314786"/>
    <lineage>
        <taxon>Eukaryota</taxon>
        <taxon>Fungi</taxon>
        <taxon>Dikarya</taxon>
        <taxon>Ascomycota</taxon>
        <taxon>Pezizomycotina</taxon>
        <taxon>Dothideomycetes</taxon>
        <taxon>Dothideomycetidae</taxon>
        <taxon>Mycosphaerellales</taxon>
        <taxon>Dissoconiaceae</taxon>
        <taxon>Dissoconium</taxon>
    </lineage>
</organism>
<evidence type="ECO:0000313" key="5">
    <source>
        <dbReference type="RefSeq" id="XP_033459847.1"/>
    </source>
</evidence>
<feature type="region of interest" description="Disordered" evidence="2">
    <location>
        <begin position="206"/>
        <end position="244"/>
    </location>
</feature>
<feature type="region of interest" description="Disordered" evidence="2">
    <location>
        <begin position="128"/>
        <end position="158"/>
    </location>
</feature>
<dbReference type="GeneID" id="54360933"/>
<evidence type="ECO:0000256" key="2">
    <source>
        <dbReference type="SAM" id="MobiDB-lite"/>
    </source>
</evidence>
<feature type="compositionally biased region" description="Low complexity" evidence="2">
    <location>
        <begin position="372"/>
        <end position="385"/>
    </location>
</feature>
<accession>A0A6J3M449</accession>
<feature type="region of interest" description="Disordered" evidence="2">
    <location>
        <begin position="364"/>
        <end position="489"/>
    </location>
</feature>
<evidence type="ECO:0000313" key="4">
    <source>
        <dbReference type="Proteomes" id="UP000504637"/>
    </source>
</evidence>
<dbReference type="OrthoDB" id="4097086at2759"/>
<keyword evidence="1" id="KW-0175">Coiled coil</keyword>
<keyword evidence="4" id="KW-1185">Reference proteome</keyword>
<evidence type="ECO:0000256" key="1">
    <source>
        <dbReference type="SAM" id="Coils"/>
    </source>
</evidence>
<feature type="compositionally biased region" description="Polar residues" evidence="2">
    <location>
        <begin position="206"/>
        <end position="234"/>
    </location>
</feature>
<reference evidence="5" key="3">
    <citation type="submission" date="2025-08" db="UniProtKB">
        <authorList>
            <consortium name="RefSeq"/>
        </authorList>
    </citation>
    <scope>IDENTIFICATION</scope>
    <source>
        <strain evidence="5">CBS 342.82</strain>
    </source>
</reference>
<dbReference type="Pfam" id="PF13257">
    <property type="entry name" value="DUF4048"/>
    <property type="match status" value="1"/>
</dbReference>
<gene>
    <name evidence="5" type="ORF">K489DRAFT_370431</name>
</gene>
<evidence type="ECO:0000259" key="3">
    <source>
        <dbReference type="Pfam" id="PF13257"/>
    </source>
</evidence>
<dbReference type="Proteomes" id="UP000504637">
    <property type="component" value="Unplaced"/>
</dbReference>
<feature type="coiled-coil region" evidence="1">
    <location>
        <begin position="90"/>
        <end position="117"/>
    </location>
</feature>
<feature type="compositionally biased region" description="Polar residues" evidence="2">
    <location>
        <begin position="408"/>
        <end position="434"/>
    </location>
</feature>
<dbReference type="AlphaFoldDB" id="A0A6J3M449"/>
<feature type="compositionally biased region" description="Polar residues" evidence="2">
    <location>
        <begin position="293"/>
        <end position="306"/>
    </location>
</feature>
<name>A0A6J3M449_9PEZI</name>
<proteinExistence type="predicted"/>
<feature type="compositionally biased region" description="Low complexity" evidence="2">
    <location>
        <begin position="320"/>
        <end position="333"/>
    </location>
</feature>
<feature type="domain" description="DUF4048" evidence="3">
    <location>
        <begin position="187"/>
        <end position="407"/>
    </location>
</feature>
<dbReference type="RefSeq" id="XP_033459847.1">
    <property type="nucleotide sequence ID" value="XM_033603133.1"/>
</dbReference>
<reference evidence="5" key="2">
    <citation type="submission" date="2020-04" db="EMBL/GenBank/DDBJ databases">
        <authorList>
            <consortium name="NCBI Genome Project"/>
        </authorList>
    </citation>
    <scope>NUCLEOTIDE SEQUENCE</scope>
    <source>
        <strain evidence="5">CBS 342.82</strain>
    </source>
</reference>
<reference evidence="5" key="1">
    <citation type="submission" date="2020-01" db="EMBL/GenBank/DDBJ databases">
        <authorList>
            <consortium name="DOE Joint Genome Institute"/>
            <person name="Haridas S."/>
            <person name="Albert R."/>
            <person name="Binder M."/>
            <person name="Bloem J."/>
            <person name="Labutti K."/>
            <person name="Salamov A."/>
            <person name="Andreopoulos B."/>
            <person name="Baker S.E."/>
            <person name="Barry K."/>
            <person name="Bills G."/>
            <person name="Bluhm B.H."/>
            <person name="Cannon C."/>
            <person name="Castanera R."/>
            <person name="Culley D.E."/>
            <person name="Daum C."/>
            <person name="Ezra D."/>
            <person name="Gonzalez J.B."/>
            <person name="Henrissat B."/>
            <person name="Kuo A."/>
            <person name="Liang C."/>
            <person name="Lipzen A."/>
            <person name="Lutzoni F."/>
            <person name="Magnuson J."/>
            <person name="Mondo S."/>
            <person name="Nolan M."/>
            <person name="Ohm R."/>
            <person name="Pangilinan J."/>
            <person name="Park H.-J."/>
            <person name="Ramirez L."/>
            <person name="Alfaro M."/>
            <person name="Sun H."/>
            <person name="Tritt A."/>
            <person name="Yoshinaga Y."/>
            <person name="Zwiers L.-H."/>
            <person name="Turgeon B.G."/>
            <person name="Goodwin S.B."/>
            <person name="Spatafora J.W."/>
            <person name="Crous P.W."/>
            <person name="Grigoriev I.V."/>
        </authorList>
    </citation>
    <scope>NUCLEOTIDE SEQUENCE</scope>
    <source>
        <strain evidence="5">CBS 342.82</strain>
    </source>
</reference>
<feature type="region of interest" description="Disordered" evidence="2">
    <location>
        <begin position="290"/>
        <end position="348"/>
    </location>
</feature>
<protein>
    <recommendedName>
        <fullName evidence="3">DUF4048 domain-containing protein</fullName>
    </recommendedName>
</protein>
<feature type="compositionally biased region" description="Low complexity" evidence="2">
    <location>
        <begin position="132"/>
        <end position="144"/>
    </location>
</feature>
<dbReference type="InterPro" id="IPR025122">
    <property type="entry name" value="DUF4048"/>
</dbReference>